<feature type="region of interest" description="Disordered" evidence="1">
    <location>
        <begin position="304"/>
        <end position="369"/>
    </location>
</feature>
<proteinExistence type="predicted"/>
<sequence>MDTTKAQQISLDDALVASMNRLKIGKFNHRLSFDLKSNDPTIQVVLDTLKLTPFYNAFQITANVPKIYMCLSGKTTGIDSLRLSCAQILWGMYYKKNVDYVNLLWEDLKADEPVQSSSISFDFTSKFLNIKNQSLVDNEIASMMETLAPHATVILEITSSFTITTLPPHSFLNPPLQQQTPTFTTPTFTTTISSNPTVTLQEIHNFASFFKFDQRLSILESELSELKQTNQFAKVMSFVLSIVDKCLASKMKEAVNDEMIKTRMKTPLWDQTEGRKEGNLSVHGEKQSHTYEELGMQQDQEFVTGNNDKQPVDKEVTKADLFKKRKRPPTLDPDWSKRRQIDFRPPQTWITQASLAKEPPTSFDEFNDT</sequence>
<evidence type="ECO:0000313" key="2">
    <source>
        <dbReference type="EMBL" id="GEU61844.1"/>
    </source>
</evidence>
<organism evidence="2">
    <name type="scientific">Tanacetum cinerariifolium</name>
    <name type="common">Dalmatian daisy</name>
    <name type="synonym">Chrysanthemum cinerariifolium</name>
    <dbReference type="NCBI Taxonomy" id="118510"/>
    <lineage>
        <taxon>Eukaryota</taxon>
        <taxon>Viridiplantae</taxon>
        <taxon>Streptophyta</taxon>
        <taxon>Embryophyta</taxon>
        <taxon>Tracheophyta</taxon>
        <taxon>Spermatophyta</taxon>
        <taxon>Magnoliopsida</taxon>
        <taxon>eudicotyledons</taxon>
        <taxon>Gunneridae</taxon>
        <taxon>Pentapetalae</taxon>
        <taxon>asterids</taxon>
        <taxon>campanulids</taxon>
        <taxon>Asterales</taxon>
        <taxon>Asteraceae</taxon>
        <taxon>Asteroideae</taxon>
        <taxon>Anthemideae</taxon>
        <taxon>Anthemidinae</taxon>
        <taxon>Tanacetum</taxon>
    </lineage>
</organism>
<evidence type="ECO:0000256" key="1">
    <source>
        <dbReference type="SAM" id="MobiDB-lite"/>
    </source>
</evidence>
<feature type="compositionally biased region" description="Basic and acidic residues" evidence="1">
    <location>
        <begin position="310"/>
        <end position="322"/>
    </location>
</feature>
<accession>A0A6L2LNH0</accession>
<comment type="caution">
    <text evidence="2">The sequence shown here is derived from an EMBL/GenBank/DDBJ whole genome shotgun (WGS) entry which is preliminary data.</text>
</comment>
<dbReference type="AlphaFoldDB" id="A0A6L2LNH0"/>
<gene>
    <name evidence="2" type="ORF">Tci_033822</name>
</gene>
<reference evidence="2" key="1">
    <citation type="journal article" date="2019" name="Sci. Rep.">
        <title>Draft genome of Tanacetum cinerariifolium, the natural source of mosquito coil.</title>
        <authorList>
            <person name="Yamashiro T."/>
            <person name="Shiraishi A."/>
            <person name="Satake H."/>
            <person name="Nakayama K."/>
        </authorList>
    </citation>
    <scope>NUCLEOTIDE SEQUENCE</scope>
</reference>
<protein>
    <submittedName>
        <fullName evidence="2">Uncharacterized protein</fullName>
    </submittedName>
</protein>
<name>A0A6L2LNH0_TANCI</name>
<dbReference type="EMBL" id="BKCJ010004571">
    <property type="protein sequence ID" value="GEU61844.1"/>
    <property type="molecule type" value="Genomic_DNA"/>
</dbReference>